<dbReference type="Pfam" id="PF01052">
    <property type="entry name" value="FliMN_C"/>
    <property type="match status" value="1"/>
</dbReference>
<dbReference type="NCBIfam" id="TIGR02480">
    <property type="entry name" value="fliN"/>
    <property type="match status" value="1"/>
</dbReference>
<keyword evidence="7" id="KW-0732">Signal</keyword>
<keyword evidence="3" id="KW-1003">Cell membrane</keyword>
<dbReference type="InterPro" id="IPR012826">
    <property type="entry name" value="FliN"/>
</dbReference>
<dbReference type="InterPro" id="IPR001543">
    <property type="entry name" value="FliN-like_C"/>
</dbReference>
<evidence type="ECO:0000256" key="1">
    <source>
        <dbReference type="ARBA" id="ARBA00004413"/>
    </source>
</evidence>
<comment type="caution">
    <text evidence="9">The sequence shown here is derived from an EMBL/GenBank/DDBJ whole genome shotgun (WGS) entry which is preliminary data.</text>
</comment>
<keyword evidence="5" id="KW-0283">Flagellar rotation</keyword>
<accession>A0ABN1GDZ0</accession>
<name>A0ABN1GDZ0_9ACTN</name>
<dbReference type="InterPro" id="IPR036429">
    <property type="entry name" value="SpoA-like_sf"/>
</dbReference>
<evidence type="ECO:0000256" key="3">
    <source>
        <dbReference type="ARBA" id="ARBA00022475"/>
    </source>
</evidence>
<dbReference type="EMBL" id="BAAAHE010000007">
    <property type="protein sequence ID" value="GAA0609503.1"/>
    <property type="molecule type" value="Genomic_DNA"/>
</dbReference>
<feature type="signal peptide" evidence="7">
    <location>
        <begin position="1"/>
        <end position="25"/>
    </location>
</feature>
<proteinExistence type="inferred from homology"/>
<sequence length="277" mass="27315">MTAPSVLPSVVSTVAAALSSSLPLAAPATVGEAAPAGQPPAEIFGLLPPGASTVVVAPLEPERGLVAVVVGSTLTEALAASPLGELDVAAAVQPALTAAATAAGATAGPARAVDLDSAVRELFSLPDAWLVPLNDPDGWVCATAIVVAAPEEFVAEAPSAPAGTQGVTEPTGTAIPRQNAPARSAAALAAGAGLDLLRDVVMEVTVELGRTRMTISELLSLSPGAVVELDRAAGSPADLLVNGTLLARGEVVVVDEDFGIRITEIVGPAVSDAARTV</sequence>
<evidence type="ECO:0000256" key="4">
    <source>
        <dbReference type="ARBA" id="ARBA00022500"/>
    </source>
</evidence>
<dbReference type="RefSeq" id="WP_344602145.1">
    <property type="nucleotide sequence ID" value="NZ_BAAAHE010000007.1"/>
</dbReference>
<evidence type="ECO:0000256" key="2">
    <source>
        <dbReference type="ARBA" id="ARBA00009226"/>
    </source>
</evidence>
<dbReference type="PANTHER" id="PTHR43484">
    <property type="match status" value="1"/>
</dbReference>
<dbReference type="InterPro" id="IPR051469">
    <property type="entry name" value="FliN/MopA/SpaO"/>
</dbReference>
<dbReference type="Gene3D" id="2.30.330.10">
    <property type="entry name" value="SpoA-like"/>
    <property type="match status" value="1"/>
</dbReference>
<keyword evidence="4" id="KW-0145">Chemotaxis</keyword>
<dbReference type="SUPFAM" id="SSF101801">
    <property type="entry name" value="Surface presentation of antigens (SPOA)"/>
    <property type="match status" value="1"/>
</dbReference>
<dbReference type="PANTHER" id="PTHR43484:SF1">
    <property type="entry name" value="FLAGELLAR MOTOR SWITCH PROTEIN FLIN"/>
    <property type="match status" value="1"/>
</dbReference>
<dbReference type="PRINTS" id="PR00956">
    <property type="entry name" value="FLGMOTORFLIN"/>
</dbReference>
<evidence type="ECO:0000313" key="10">
    <source>
        <dbReference type="Proteomes" id="UP001500957"/>
    </source>
</evidence>
<feature type="chain" id="PRO_5045394681" description="Flagellar motor switch protein FliN-like C-terminal domain-containing protein" evidence="7">
    <location>
        <begin position="26"/>
        <end position="277"/>
    </location>
</feature>
<comment type="similarity">
    <text evidence="2">Belongs to the FliN/MopA/SpaO family.</text>
</comment>
<comment type="subcellular location">
    <subcellularLocation>
        <location evidence="1">Cell membrane</location>
        <topology evidence="1">Peripheral membrane protein</topology>
        <orientation evidence="1">Cytoplasmic side</orientation>
    </subcellularLocation>
</comment>
<evidence type="ECO:0000256" key="6">
    <source>
        <dbReference type="ARBA" id="ARBA00023136"/>
    </source>
</evidence>
<organism evidence="9 10">
    <name type="scientific">Sporichthya brevicatena</name>
    <dbReference type="NCBI Taxonomy" id="171442"/>
    <lineage>
        <taxon>Bacteria</taxon>
        <taxon>Bacillati</taxon>
        <taxon>Actinomycetota</taxon>
        <taxon>Actinomycetes</taxon>
        <taxon>Sporichthyales</taxon>
        <taxon>Sporichthyaceae</taxon>
        <taxon>Sporichthya</taxon>
    </lineage>
</organism>
<evidence type="ECO:0000313" key="9">
    <source>
        <dbReference type="EMBL" id="GAA0609503.1"/>
    </source>
</evidence>
<keyword evidence="10" id="KW-1185">Reference proteome</keyword>
<evidence type="ECO:0000259" key="8">
    <source>
        <dbReference type="Pfam" id="PF01052"/>
    </source>
</evidence>
<evidence type="ECO:0000256" key="5">
    <source>
        <dbReference type="ARBA" id="ARBA00022779"/>
    </source>
</evidence>
<keyword evidence="6" id="KW-0472">Membrane</keyword>
<reference evidence="9 10" key="1">
    <citation type="journal article" date="2019" name="Int. J. Syst. Evol. Microbiol.">
        <title>The Global Catalogue of Microorganisms (GCM) 10K type strain sequencing project: providing services to taxonomists for standard genome sequencing and annotation.</title>
        <authorList>
            <consortium name="The Broad Institute Genomics Platform"/>
            <consortium name="The Broad Institute Genome Sequencing Center for Infectious Disease"/>
            <person name="Wu L."/>
            <person name="Ma J."/>
        </authorList>
    </citation>
    <scope>NUCLEOTIDE SEQUENCE [LARGE SCALE GENOMIC DNA]</scope>
    <source>
        <strain evidence="9 10">JCM 10671</strain>
    </source>
</reference>
<evidence type="ECO:0000256" key="7">
    <source>
        <dbReference type="SAM" id="SignalP"/>
    </source>
</evidence>
<dbReference type="Proteomes" id="UP001500957">
    <property type="component" value="Unassembled WGS sequence"/>
</dbReference>
<feature type="domain" description="Flagellar motor switch protein FliN-like C-terminal" evidence="8">
    <location>
        <begin position="196"/>
        <end position="266"/>
    </location>
</feature>
<protein>
    <recommendedName>
        <fullName evidence="8">Flagellar motor switch protein FliN-like C-terminal domain-containing protein</fullName>
    </recommendedName>
</protein>
<dbReference type="InterPro" id="IPR001172">
    <property type="entry name" value="FliN_T3SS_HrcQb"/>
</dbReference>
<gene>
    <name evidence="9" type="ORF">GCM10009547_09500</name>
</gene>